<dbReference type="PIRSF" id="PIRSF001456">
    <property type="entry name" value="Chorismate_synth"/>
    <property type="match status" value="1"/>
</dbReference>
<evidence type="ECO:0000256" key="12">
    <source>
        <dbReference type="RuleBase" id="RU000605"/>
    </source>
</evidence>
<feature type="binding site" evidence="11">
    <location>
        <position position="40"/>
    </location>
    <ligand>
        <name>NADP(+)</name>
        <dbReference type="ChEBI" id="CHEBI:58349"/>
    </ligand>
</feature>
<dbReference type="Pfam" id="PF01264">
    <property type="entry name" value="Chorismate_synt"/>
    <property type="match status" value="1"/>
</dbReference>
<evidence type="ECO:0000256" key="1">
    <source>
        <dbReference type="ARBA" id="ARBA00005044"/>
    </source>
</evidence>
<evidence type="ECO:0000256" key="7">
    <source>
        <dbReference type="ARBA" id="ARBA00022827"/>
    </source>
</evidence>
<sequence>MLRYITSGESHGKCLTSILEGIPSNVLIDIDEINLEMKKRQSGYGRGGRMKIESDKVEILSGIRGKVTIGSPIAIQIMNKDYENWTKYMNPVDDIDRETKKVNNVRPGHADLVGTLKYDFDDARNVLERSSARETASRVAVGALCKQVLKQFNIEFASHIVKIGNAKIDKIYDFNYIKDNVDLSEVRCVDKNIEKLMIKEIDFAKENKDTLGGIIEIRVKNVPPGLGSYIHYDKKIDAHIAMNIMSIQAVKGVEIGIGFEVASNKGSDVMDEIFYNKEKGIYRETNRLGGIEGGMTTGDEILIRCAMKPIPTLYKPLNSININTLENYKATVERSDTCAVPACSIVCENVVAFVILQFFLEKFGKDNIEDIKKSYTSYMNRLGDRGWRSL</sequence>
<evidence type="ECO:0000256" key="2">
    <source>
        <dbReference type="ARBA" id="ARBA00008014"/>
    </source>
</evidence>
<dbReference type="HAMAP" id="MF_00300">
    <property type="entry name" value="Chorismate_synth"/>
    <property type="match status" value="1"/>
</dbReference>
<evidence type="ECO:0000313" key="13">
    <source>
        <dbReference type="EMBL" id="GAA0860958.1"/>
    </source>
</evidence>
<comment type="subunit">
    <text evidence="11">Homotetramer.</text>
</comment>
<reference evidence="14" key="1">
    <citation type="journal article" date="2019" name="Int. J. Syst. Evol. Microbiol.">
        <title>The Global Catalogue of Microorganisms (GCM) 10K type strain sequencing project: providing services to taxonomists for standard genome sequencing and annotation.</title>
        <authorList>
            <consortium name="The Broad Institute Genomics Platform"/>
            <consortium name="The Broad Institute Genome Sequencing Center for Infectious Disease"/>
            <person name="Wu L."/>
            <person name="Ma J."/>
        </authorList>
    </citation>
    <scope>NUCLEOTIDE SEQUENCE [LARGE SCALE GENOMIC DNA]</scope>
    <source>
        <strain evidence="14">JCM 6486</strain>
    </source>
</reference>
<comment type="similarity">
    <text evidence="2 11 12">Belongs to the chorismate synthase family.</text>
</comment>
<comment type="cofactor">
    <cofactor evidence="11 12">
        <name>FMNH2</name>
        <dbReference type="ChEBI" id="CHEBI:57618"/>
    </cofactor>
    <text evidence="11 12">Reduced FMN (FMNH(2)).</text>
</comment>
<comment type="pathway">
    <text evidence="1 11 12">Metabolic intermediate biosynthesis; chorismate biosynthesis; chorismate from D-erythrose 4-phosphate and phosphoenolpyruvate: step 7/7.</text>
</comment>
<evidence type="ECO:0000256" key="8">
    <source>
        <dbReference type="ARBA" id="ARBA00022857"/>
    </source>
</evidence>
<evidence type="ECO:0000256" key="3">
    <source>
        <dbReference type="ARBA" id="ARBA00013036"/>
    </source>
</evidence>
<feature type="binding site" evidence="11">
    <location>
        <begin position="308"/>
        <end position="312"/>
    </location>
    <ligand>
        <name>FMN</name>
        <dbReference type="ChEBI" id="CHEBI:58210"/>
    </ligand>
</feature>
<feature type="binding site" evidence="11">
    <location>
        <position position="334"/>
    </location>
    <ligand>
        <name>FMN</name>
        <dbReference type="ChEBI" id="CHEBI:58210"/>
    </ligand>
</feature>
<evidence type="ECO:0000256" key="4">
    <source>
        <dbReference type="ARBA" id="ARBA00022605"/>
    </source>
</evidence>
<protein>
    <recommendedName>
        <fullName evidence="3 11">Chorismate synthase</fullName>
        <shortName evidence="11">CS</shortName>
        <ecNumber evidence="3 11">4.2.3.5</ecNumber>
    </recommendedName>
    <alternativeName>
        <fullName evidence="11">5-enolpyruvylshikimate-3-phosphate phospholyase</fullName>
    </alternativeName>
</protein>
<dbReference type="PROSITE" id="PS00788">
    <property type="entry name" value="CHORISMATE_SYNTHASE_2"/>
    <property type="match status" value="1"/>
</dbReference>
<dbReference type="PROSITE" id="PS00787">
    <property type="entry name" value="CHORISMATE_SYNTHASE_1"/>
    <property type="match status" value="1"/>
</dbReference>
<name>A0ABP3X5Q3_9FIRM</name>
<gene>
    <name evidence="11 13" type="primary">aroC</name>
    <name evidence="13" type="ORF">GCM10008917_00300</name>
</gene>
<keyword evidence="7 11" id="KW-0274">FAD</keyword>
<evidence type="ECO:0000256" key="9">
    <source>
        <dbReference type="ARBA" id="ARBA00023141"/>
    </source>
</evidence>
<keyword evidence="8 11" id="KW-0521">NADP</keyword>
<accession>A0ABP3X5Q3</accession>
<feature type="binding site" evidence="11">
    <location>
        <begin position="248"/>
        <end position="249"/>
    </location>
    <ligand>
        <name>FMN</name>
        <dbReference type="ChEBI" id="CHEBI:58210"/>
    </ligand>
</feature>
<dbReference type="CDD" id="cd07304">
    <property type="entry name" value="Chorismate_synthase"/>
    <property type="match status" value="1"/>
</dbReference>
<evidence type="ECO:0000313" key="14">
    <source>
        <dbReference type="Proteomes" id="UP001400965"/>
    </source>
</evidence>
<dbReference type="PANTHER" id="PTHR21085:SF0">
    <property type="entry name" value="CHORISMATE SYNTHASE"/>
    <property type="match status" value="1"/>
</dbReference>
<keyword evidence="5 11" id="KW-0285">Flavoprotein</keyword>
<dbReference type="InterPro" id="IPR035904">
    <property type="entry name" value="Chorismate_synth_AroC_sf"/>
</dbReference>
<evidence type="ECO:0000256" key="11">
    <source>
        <dbReference type="HAMAP-Rule" id="MF_00300"/>
    </source>
</evidence>
<keyword evidence="9 11" id="KW-0057">Aromatic amino acid biosynthesis</keyword>
<keyword evidence="4 11" id="KW-0028">Amino-acid biosynthesis</keyword>
<dbReference type="Gene3D" id="3.60.150.10">
    <property type="entry name" value="Chorismate synthase AroC"/>
    <property type="match status" value="1"/>
</dbReference>
<feature type="binding site" evidence="11">
    <location>
        <position position="46"/>
    </location>
    <ligand>
        <name>NADP(+)</name>
        <dbReference type="ChEBI" id="CHEBI:58349"/>
    </ligand>
</feature>
<dbReference type="NCBIfam" id="NF003793">
    <property type="entry name" value="PRK05382.1"/>
    <property type="match status" value="1"/>
</dbReference>
<feature type="binding site" evidence="11">
    <location>
        <begin position="129"/>
        <end position="131"/>
    </location>
    <ligand>
        <name>FMN</name>
        <dbReference type="ChEBI" id="CHEBI:58210"/>
    </ligand>
</feature>
<dbReference type="InterPro" id="IPR000453">
    <property type="entry name" value="Chorismate_synth"/>
</dbReference>
<dbReference type="RefSeq" id="WP_346040906.1">
    <property type="nucleotide sequence ID" value="NZ_BAAACP010000001.1"/>
</dbReference>
<keyword evidence="6 11" id="KW-0288">FMN</keyword>
<comment type="catalytic activity">
    <reaction evidence="11 12">
        <text>5-O-(1-carboxyvinyl)-3-phosphoshikimate = chorismate + phosphate</text>
        <dbReference type="Rhea" id="RHEA:21020"/>
        <dbReference type="ChEBI" id="CHEBI:29748"/>
        <dbReference type="ChEBI" id="CHEBI:43474"/>
        <dbReference type="ChEBI" id="CHEBI:57701"/>
        <dbReference type="EC" id="4.2.3.5"/>
    </reaction>
</comment>
<keyword evidence="10 11" id="KW-0456">Lyase</keyword>
<proteinExistence type="inferred from homology"/>
<keyword evidence="14" id="KW-1185">Reference proteome</keyword>
<dbReference type="EMBL" id="BAAACP010000001">
    <property type="protein sequence ID" value="GAA0860958.1"/>
    <property type="molecule type" value="Genomic_DNA"/>
</dbReference>
<comment type="caution">
    <text evidence="13">The sequence shown here is derived from an EMBL/GenBank/DDBJ whole genome shotgun (WGS) entry which is preliminary data.</text>
</comment>
<dbReference type="InterPro" id="IPR020541">
    <property type="entry name" value="Chorismate_synthase_CS"/>
</dbReference>
<comment type="function">
    <text evidence="11">Catalyzes the anti-1,4-elimination of the C-3 phosphate and the C-6 proR hydrogen from 5-enolpyruvylshikimate-3-phosphate (EPSP) to yield chorismate, which is the branch point compound that serves as the starting substrate for the three terminal pathways of aromatic amino acid biosynthesis. This reaction introduces a second double bond into the aromatic ring system.</text>
</comment>
<dbReference type="EC" id="4.2.3.5" evidence="3 11"/>
<dbReference type="SUPFAM" id="SSF103263">
    <property type="entry name" value="Chorismate synthase, AroC"/>
    <property type="match status" value="1"/>
</dbReference>
<organism evidence="13 14">
    <name type="scientific">Paraclostridium tenue</name>
    <dbReference type="NCBI Taxonomy" id="1737"/>
    <lineage>
        <taxon>Bacteria</taxon>
        <taxon>Bacillati</taxon>
        <taxon>Bacillota</taxon>
        <taxon>Clostridia</taxon>
        <taxon>Peptostreptococcales</taxon>
        <taxon>Peptostreptococcaceae</taxon>
        <taxon>Paraclostridium</taxon>
    </lineage>
</organism>
<evidence type="ECO:0000256" key="6">
    <source>
        <dbReference type="ARBA" id="ARBA00022643"/>
    </source>
</evidence>
<dbReference type="PANTHER" id="PTHR21085">
    <property type="entry name" value="CHORISMATE SYNTHASE"/>
    <property type="match status" value="1"/>
</dbReference>
<feature type="binding site" evidence="11">
    <location>
        <position position="293"/>
    </location>
    <ligand>
        <name>FMN</name>
        <dbReference type="ChEBI" id="CHEBI:58210"/>
    </ligand>
</feature>
<evidence type="ECO:0000256" key="10">
    <source>
        <dbReference type="ARBA" id="ARBA00023239"/>
    </source>
</evidence>
<dbReference type="Proteomes" id="UP001400965">
    <property type="component" value="Unassembled WGS sequence"/>
</dbReference>
<evidence type="ECO:0000256" key="5">
    <source>
        <dbReference type="ARBA" id="ARBA00022630"/>
    </source>
</evidence>
<dbReference type="NCBIfam" id="TIGR00033">
    <property type="entry name" value="aroC"/>
    <property type="match status" value="1"/>
</dbReference>